<protein>
    <submittedName>
        <fullName evidence="1">Uncharacterized protein</fullName>
    </submittedName>
</protein>
<keyword evidence="2" id="KW-1185">Reference proteome</keyword>
<dbReference type="Proteomes" id="UP000016923">
    <property type="component" value="Unassembled WGS sequence"/>
</dbReference>
<evidence type="ECO:0000313" key="2">
    <source>
        <dbReference type="Proteomes" id="UP000016923"/>
    </source>
</evidence>
<proteinExistence type="predicted"/>
<organism evidence="1 2">
    <name type="scientific">Ophiostoma piceae (strain UAMH 11346)</name>
    <name type="common">Sap stain fungus</name>
    <dbReference type="NCBI Taxonomy" id="1262450"/>
    <lineage>
        <taxon>Eukaryota</taxon>
        <taxon>Fungi</taxon>
        <taxon>Dikarya</taxon>
        <taxon>Ascomycota</taxon>
        <taxon>Pezizomycotina</taxon>
        <taxon>Sordariomycetes</taxon>
        <taxon>Sordariomycetidae</taxon>
        <taxon>Ophiostomatales</taxon>
        <taxon>Ophiostomataceae</taxon>
        <taxon>Ophiostoma</taxon>
    </lineage>
</organism>
<dbReference type="VEuPathDB" id="FungiDB:F503_04694"/>
<accession>S3BSB8</accession>
<name>S3BSB8_OPHP1</name>
<dbReference type="HOGENOM" id="CLU_1806761_0_0_1"/>
<reference evidence="1 2" key="1">
    <citation type="journal article" date="2013" name="BMC Genomics">
        <title>The genome and transcriptome of the pine saprophyte Ophiostoma piceae, and a comparison with the bark beetle-associated pine pathogen Grosmannia clavigera.</title>
        <authorList>
            <person name="Haridas S."/>
            <person name="Wang Y."/>
            <person name="Lim L."/>
            <person name="Massoumi Alamouti S."/>
            <person name="Jackman S."/>
            <person name="Docking R."/>
            <person name="Robertson G."/>
            <person name="Birol I."/>
            <person name="Bohlmann J."/>
            <person name="Breuil C."/>
        </authorList>
    </citation>
    <scope>NUCLEOTIDE SEQUENCE [LARGE SCALE GENOMIC DNA]</scope>
    <source>
        <strain evidence="1 2">UAMH 11346</strain>
    </source>
</reference>
<sequence>MTPSFVAVDIEGYIISELAISVLPPSTLRQLASHRPPVYVIDFADQYSLETYPFRVNGKHIIKSLLASRKISAGNDVVCKLAILAREEMVLAEGVRNRRHVQRQEQESILEEYLDYDLPLSLDLLDLDGDERRYTYLRDATKH</sequence>
<evidence type="ECO:0000313" key="1">
    <source>
        <dbReference type="EMBL" id="EPE04179.1"/>
    </source>
</evidence>
<gene>
    <name evidence="1" type="ORF">F503_04694</name>
</gene>
<dbReference type="AlphaFoldDB" id="S3BSB8"/>
<dbReference type="EMBL" id="KE148162">
    <property type="protein sequence ID" value="EPE04179.1"/>
    <property type="molecule type" value="Genomic_DNA"/>
</dbReference>